<name>A0A417YIA7_9BACI</name>
<evidence type="ECO:0000313" key="4">
    <source>
        <dbReference type="Proteomes" id="UP000285456"/>
    </source>
</evidence>
<evidence type="ECO:0000256" key="1">
    <source>
        <dbReference type="ARBA" id="ARBA00022723"/>
    </source>
</evidence>
<dbReference type="OrthoDB" id="9792626at2"/>
<dbReference type="EMBL" id="QWEH01000005">
    <property type="protein sequence ID" value="RHW32615.1"/>
    <property type="molecule type" value="Genomic_DNA"/>
</dbReference>
<gene>
    <name evidence="3" type="ORF">D1B32_09815</name>
</gene>
<dbReference type="InterPro" id="IPR004360">
    <property type="entry name" value="Glyas_Fos-R_dOase_dom"/>
</dbReference>
<protein>
    <submittedName>
        <fullName evidence="3">VOC family protein</fullName>
    </submittedName>
</protein>
<dbReference type="InterPro" id="IPR018146">
    <property type="entry name" value="Glyoxalase_1_CS"/>
</dbReference>
<dbReference type="PANTHER" id="PTHR43279:SF1">
    <property type="entry name" value="CATECHOL-2,3-DIOXYGENASE"/>
    <property type="match status" value="1"/>
</dbReference>
<evidence type="ECO:0000313" key="3">
    <source>
        <dbReference type="EMBL" id="RHW32615.1"/>
    </source>
</evidence>
<organism evidence="3 4">
    <name type="scientific">Oceanobacillus profundus</name>
    <dbReference type="NCBI Taxonomy" id="372463"/>
    <lineage>
        <taxon>Bacteria</taxon>
        <taxon>Bacillati</taxon>
        <taxon>Bacillota</taxon>
        <taxon>Bacilli</taxon>
        <taxon>Bacillales</taxon>
        <taxon>Bacillaceae</taxon>
        <taxon>Oceanobacillus</taxon>
    </lineage>
</organism>
<accession>A0A417YIA7</accession>
<keyword evidence="1" id="KW-0479">Metal-binding</keyword>
<feature type="domain" description="VOC" evidence="2">
    <location>
        <begin position="9"/>
        <end position="132"/>
    </location>
</feature>
<comment type="caution">
    <text evidence="3">The sequence shown here is derived from an EMBL/GenBank/DDBJ whole genome shotgun (WGS) entry which is preliminary data.</text>
</comment>
<dbReference type="PROSITE" id="PS51819">
    <property type="entry name" value="VOC"/>
    <property type="match status" value="2"/>
</dbReference>
<dbReference type="PANTHER" id="PTHR43279">
    <property type="entry name" value="CATECHOL-2,3-DIOXYGENASE"/>
    <property type="match status" value="1"/>
</dbReference>
<feature type="domain" description="VOC" evidence="2">
    <location>
        <begin position="173"/>
        <end position="287"/>
    </location>
</feature>
<dbReference type="GO" id="GO:0046872">
    <property type="term" value="F:metal ion binding"/>
    <property type="evidence" value="ECO:0007669"/>
    <property type="project" value="UniProtKB-KW"/>
</dbReference>
<dbReference type="RefSeq" id="WP_095312094.1">
    <property type="nucleotide sequence ID" value="NZ_JBHTNL010000017.1"/>
</dbReference>
<evidence type="ECO:0000259" key="2">
    <source>
        <dbReference type="PROSITE" id="PS51819"/>
    </source>
</evidence>
<dbReference type="Pfam" id="PF00903">
    <property type="entry name" value="Glyoxalase"/>
    <property type="match status" value="2"/>
</dbReference>
<dbReference type="Gene3D" id="3.10.180.10">
    <property type="entry name" value="2,3-Dihydroxybiphenyl 1,2-Dioxygenase, domain 1"/>
    <property type="match status" value="2"/>
</dbReference>
<dbReference type="CDD" id="cd16359">
    <property type="entry name" value="VOC_BsCatE_like_C"/>
    <property type="match status" value="1"/>
</dbReference>
<dbReference type="GO" id="GO:0004462">
    <property type="term" value="F:lactoylglutathione lyase activity"/>
    <property type="evidence" value="ECO:0007669"/>
    <property type="project" value="InterPro"/>
</dbReference>
<dbReference type="InterPro" id="IPR037523">
    <property type="entry name" value="VOC_core"/>
</dbReference>
<dbReference type="SUPFAM" id="SSF54593">
    <property type="entry name" value="Glyoxalase/Bleomycin resistance protein/Dihydroxybiphenyl dioxygenase"/>
    <property type="match status" value="2"/>
</dbReference>
<sequence length="288" mass="32056">MEKKFFEAPTIHVEEVNINVRDLSNSLLFYEGIMGFQVLEQSEQKAVLTADGKRPILTLEQPKDVTPKQQRTTGLYHFAILLPSRADLAAFLKHFIQTGLADRLGFGASDHVVSEALYFSDPDGNGIEIAHDRPSSAWDWTNSQVTMRTDPLDAEGILAEQKEEWQGMPANTLMGHIHLHVADLDAAEKFYIDGLGFDIVTKYPGALFTSHNGYHHHVAVNVWSGIGAPRPLANSIGLNWYSLVFPDEATRKKTIDQLEQIGADVTNENDAYMTEDPAGNKIKLIVRS</sequence>
<dbReference type="Proteomes" id="UP000285456">
    <property type="component" value="Unassembled WGS sequence"/>
</dbReference>
<dbReference type="AlphaFoldDB" id="A0A417YIA7"/>
<keyword evidence="4" id="KW-1185">Reference proteome</keyword>
<dbReference type="InterPro" id="IPR029068">
    <property type="entry name" value="Glyas_Bleomycin-R_OHBP_Dase"/>
</dbReference>
<dbReference type="PROSITE" id="PS00934">
    <property type="entry name" value="GLYOXALASE_I_1"/>
    <property type="match status" value="1"/>
</dbReference>
<reference evidence="3 4" key="1">
    <citation type="journal article" date="2007" name="Int. J. Syst. Evol. Microbiol.">
        <title>Oceanobacillus profundus sp. nov., isolated from a deep-sea sediment core.</title>
        <authorList>
            <person name="Kim Y.G."/>
            <person name="Choi D.H."/>
            <person name="Hyun S."/>
            <person name="Cho B.C."/>
        </authorList>
    </citation>
    <scope>NUCLEOTIDE SEQUENCE [LARGE SCALE GENOMIC DNA]</scope>
    <source>
        <strain evidence="3 4">DSM 18246</strain>
    </source>
</reference>
<proteinExistence type="predicted"/>